<dbReference type="Proteomes" id="UP000287651">
    <property type="component" value="Unassembled WGS sequence"/>
</dbReference>
<reference evidence="1 2" key="1">
    <citation type="journal article" date="2014" name="Agronomy (Basel)">
        <title>A Draft Genome Sequence for Ensete ventricosum, the Drought-Tolerant Tree Against Hunger.</title>
        <authorList>
            <person name="Harrison J."/>
            <person name="Moore K.A."/>
            <person name="Paszkiewicz K."/>
            <person name="Jones T."/>
            <person name="Grant M."/>
            <person name="Ambacheew D."/>
            <person name="Muzemil S."/>
            <person name="Studholme D.J."/>
        </authorList>
    </citation>
    <scope>NUCLEOTIDE SEQUENCE [LARGE SCALE GENOMIC DNA]</scope>
</reference>
<dbReference type="AlphaFoldDB" id="A0A426ZIK5"/>
<dbReference type="EMBL" id="AMZH03006442">
    <property type="protein sequence ID" value="RRT63826.1"/>
    <property type="molecule type" value="Genomic_DNA"/>
</dbReference>
<comment type="caution">
    <text evidence="1">The sequence shown here is derived from an EMBL/GenBank/DDBJ whole genome shotgun (WGS) entry which is preliminary data.</text>
</comment>
<proteinExistence type="predicted"/>
<gene>
    <name evidence="1" type="ORF">B296_00014021</name>
</gene>
<protein>
    <submittedName>
        <fullName evidence="1">Uncharacterized protein</fullName>
    </submittedName>
</protein>
<sequence length="158" mass="18212">MRALRFLRKLRKMQPLLKCYRDLWLKERPMIWKVAMGAASSGVGKSHDAIDNERLAPVVRQATDRGGLFLEQDECEVGYSPRVEEAPYEAPIGKKSHKERLTMVETRLDVLEVSLEEELYQGQRRLLGVESLQEEAESQIKKVESLIDQRIENTKDSV</sequence>
<organism evidence="1 2">
    <name type="scientific">Ensete ventricosum</name>
    <name type="common">Abyssinian banana</name>
    <name type="synonym">Musa ensete</name>
    <dbReference type="NCBI Taxonomy" id="4639"/>
    <lineage>
        <taxon>Eukaryota</taxon>
        <taxon>Viridiplantae</taxon>
        <taxon>Streptophyta</taxon>
        <taxon>Embryophyta</taxon>
        <taxon>Tracheophyta</taxon>
        <taxon>Spermatophyta</taxon>
        <taxon>Magnoliopsida</taxon>
        <taxon>Liliopsida</taxon>
        <taxon>Zingiberales</taxon>
        <taxon>Musaceae</taxon>
        <taxon>Ensete</taxon>
    </lineage>
</organism>
<name>A0A426ZIK5_ENSVE</name>
<evidence type="ECO:0000313" key="2">
    <source>
        <dbReference type="Proteomes" id="UP000287651"/>
    </source>
</evidence>
<accession>A0A426ZIK5</accession>
<evidence type="ECO:0000313" key="1">
    <source>
        <dbReference type="EMBL" id="RRT63826.1"/>
    </source>
</evidence>